<dbReference type="GO" id="GO:0000750">
    <property type="term" value="P:pheromone-dependent signal transduction involved in conjugation with cellular fusion"/>
    <property type="evidence" value="ECO:0007669"/>
    <property type="project" value="TreeGrafter"/>
</dbReference>
<dbReference type="InterPro" id="IPR001019">
    <property type="entry name" value="Gprotein_alpha_su"/>
</dbReference>
<keyword evidence="3 5" id="KW-0342">GTP-binding</keyword>
<dbReference type="EMBL" id="DS268153">
    <property type="protein sequence ID" value="KMU77198.1"/>
    <property type="molecule type" value="Genomic_DNA"/>
</dbReference>
<evidence type="ECO:0000256" key="4">
    <source>
        <dbReference type="ARBA" id="ARBA00023224"/>
    </source>
</evidence>
<gene>
    <name evidence="7" type="ORF">CISG_06042</name>
</gene>
<dbReference type="SUPFAM" id="SSF52540">
    <property type="entry name" value="P-loop containing nucleoside triphosphate hydrolases"/>
    <property type="match status" value="1"/>
</dbReference>
<dbReference type="PANTHER" id="PTHR10218">
    <property type="entry name" value="GTP-BINDING PROTEIN ALPHA SUBUNIT"/>
    <property type="match status" value="1"/>
</dbReference>
<dbReference type="GO" id="GO:0046872">
    <property type="term" value="F:metal ion binding"/>
    <property type="evidence" value="ECO:0007669"/>
    <property type="project" value="UniProtKB-KW"/>
</dbReference>
<feature type="binding site" evidence="6">
    <location>
        <position position="51"/>
    </location>
    <ligand>
        <name>Mg(2+)</name>
        <dbReference type="ChEBI" id="CHEBI:18420"/>
    </ligand>
</feature>
<dbReference type="GO" id="GO:0003924">
    <property type="term" value="F:GTPase activity"/>
    <property type="evidence" value="ECO:0007669"/>
    <property type="project" value="InterPro"/>
</dbReference>
<organism evidence="7 8">
    <name type="scientific">Coccidioides immitis RMSCC 3703</name>
    <dbReference type="NCBI Taxonomy" id="454286"/>
    <lineage>
        <taxon>Eukaryota</taxon>
        <taxon>Fungi</taxon>
        <taxon>Dikarya</taxon>
        <taxon>Ascomycota</taxon>
        <taxon>Pezizomycotina</taxon>
        <taxon>Eurotiomycetes</taxon>
        <taxon>Eurotiomycetidae</taxon>
        <taxon>Onygenales</taxon>
        <taxon>Onygenaceae</taxon>
        <taxon>Coccidioides</taxon>
    </lineage>
</organism>
<dbReference type="Proteomes" id="UP000054559">
    <property type="component" value="Unassembled WGS sequence"/>
</dbReference>
<evidence type="ECO:0000256" key="1">
    <source>
        <dbReference type="ARBA" id="ARBA00022723"/>
    </source>
</evidence>
<dbReference type="GO" id="GO:0005737">
    <property type="term" value="C:cytoplasm"/>
    <property type="evidence" value="ECO:0007669"/>
    <property type="project" value="TreeGrafter"/>
</dbReference>
<protein>
    <submittedName>
        <fullName evidence="7">Guanine nucleotide-binding protein alpha-1 subunit</fullName>
    </submittedName>
</protein>
<dbReference type="GO" id="GO:0031683">
    <property type="term" value="F:G-protein beta/gamma-subunit complex binding"/>
    <property type="evidence" value="ECO:0007669"/>
    <property type="project" value="InterPro"/>
</dbReference>
<dbReference type="AlphaFoldDB" id="A0A0J8R0M9"/>
<dbReference type="GO" id="GO:0007186">
    <property type="term" value="P:G protein-coupled receptor signaling pathway"/>
    <property type="evidence" value="ECO:0007669"/>
    <property type="project" value="InterPro"/>
</dbReference>
<dbReference type="FunFam" id="3.40.50.300:FF:000692">
    <property type="entry name" value="Guanine nucleotide-binding protein subunit alpha"/>
    <property type="match status" value="1"/>
</dbReference>
<keyword evidence="6" id="KW-0460">Magnesium</keyword>
<accession>A0A0J8R0M9</accession>
<evidence type="ECO:0000313" key="8">
    <source>
        <dbReference type="Proteomes" id="UP000054559"/>
    </source>
</evidence>
<dbReference type="PROSITE" id="PS51882">
    <property type="entry name" value="G_ALPHA"/>
    <property type="match status" value="1"/>
</dbReference>
<dbReference type="Gene3D" id="1.10.400.10">
    <property type="entry name" value="GI Alpha 1, domain 2-like"/>
    <property type="match status" value="1"/>
</dbReference>
<evidence type="ECO:0000256" key="3">
    <source>
        <dbReference type="ARBA" id="ARBA00023134"/>
    </source>
</evidence>
<dbReference type="InterPro" id="IPR027417">
    <property type="entry name" value="P-loop_NTPase"/>
</dbReference>
<evidence type="ECO:0000256" key="2">
    <source>
        <dbReference type="ARBA" id="ARBA00022741"/>
    </source>
</evidence>
<dbReference type="STRING" id="454286.A0A0J8R0M9"/>
<evidence type="ECO:0000256" key="6">
    <source>
        <dbReference type="PIRSR" id="PIRSR601019-2"/>
    </source>
</evidence>
<evidence type="ECO:0000313" key="7">
    <source>
        <dbReference type="EMBL" id="KMU77198.1"/>
    </source>
</evidence>
<dbReference type="GO" id="GO:0001664">
    <property type="term" value="F:G protein-coupled receptor binding"/>
    <property type="evidence" value="ECO:0007669"/>
    <property type="project" value="TreeGrafter"/>
</dbReference>
<dbReference type="SUPFAM" id="SSF47895">
    <property type="entry name" value="Transducin (alpha subunit), insertion domain"/>
    <property type="match status" value="1"/>
</dbReference>
<dbReference type="Pfam" id="PF00503">
    <property type="entry name" value="G-alpha"/>
    <property type="match status" value="1"/>
</dbReference>
<evidence type="ECO:0000256" key="5">
    <source>
        <dbReference type="PIRSR" id="PIRSR601019-1"/>
    </source>
</evidence>
<dbReference type="OrthoDB" id="5817230at2759"/>
<keyword evidence="4" id="KW-0807">Transducer</keyword>
<feature type="binding site" evidence="5">
    <location>
        <begin position="47"/>
        <end position="52"/>
    </location>
    <ligand>
        <name>GTP</name>
        <dbReference type="ChEBI" id="CHEBI:37565"/>
    </ligand>
</feature>
<name>A0A0J8R0M9_COCIT</name>
<keyword evidence="2 5" id="KW-0547">Nucleotide-binding</keyword>
<proteinExistence type="predicted"/>
<keyword evidence="1 6" id="KW-0479">Metal-binding</keyword>
<reference evidence="8" key="1">
    <citation type="journal article" date="2010" name="Genome Res.">
        <title>Population genomic sequencing of Coccidioides fungi reveals recent hybridization and transposon control.</title>
        <authorList>
            <person name="Neafsey D.E."/>
            <person name="Barker B.M."/>
            <person name="Sharpton T.J."/>
            <person name="Stajich J.E."/>
            <person name="Park D.J."/>
            <person name="Whiston E."/>
            <person name="Hung C.-Y."/>
            <person name="McMahan C."/>
            <person name="White J."/>
            <person name="Sykes S."/>
            <person name="Heiman D."/>
            <person name="Young S."/>
            <person name="Zeng Q."/>
            <person name="Abouelleil A."/>
            <person name="Aftuck L."/>
            <person name="Bessette D."/>
            <person name="Brown A."/>
            <person name="FitzGerald M."/>
            <person name="Lui A."/>
            <person name="Macdonald J.P."/>
            <person name="Priest M."/>
            <person name="Orbach M.J."/>
            <person name="Galgiani J.N."/>
            <person name="Kirkland T.N."/>
            <person name="Cole G.T."/>
            <person name="Birren B.W."/>
            <person name="Henn M.R."/>
            <person name="Taylor J.W."/>
            <person name="Rounsley S.D."/>
        </authorList>
    </citation>
    <scope>NUCLEOTIDE SEQUENCE [LARGE SCALE GENOMIC DNA]</scope>
    <source>
        <strain evidence="8">RMSCC 3703</strain>
    </source>
</reference>
<dbReference type="InterPro" id="IPR011025">
    <property type="entry name" value="GproteinA_insert"/>
</dbReference>
<dbReference type="PANTHER" id="PTHR10218:SF242">
    <property type="entry name" value="GUANINE NUCLEOTIDE-BINDING PROTEIN ALPHA-1 SUBUNIT"/>
    <property type="match status" value="1"/>
</dbReference>
<dbReference type="GO" id="GO:0005525">
    <property type="term" value="F:GTP binding"/>
    <property type="evidence" value="ECO:0007669"/>
    <property type="project" value="UniProtKB-KW"/>
</dbReference>
<sequence length="159" mass="17752">MGCSGSKEISPEERQAIKQNASIDKMIRMDKKTYDRTVKILLLGAGESGKSTIIKQMRIIHAGGFPEDERRQTRAIIYSNMIVAFKILLDIMEAEGIEFEAADTKSFAQVIEETEADVESDEAFTDLNVRQAMKSMWADPGVQKAVAKGHEFALHDNLD</sequence>
<dbReference type="GO" id="GO:0005834">
    <property type="term" value="C:heterotrimeric G-protein complex"/>
    <property type="evidence" value="ECO:0007669"/>
    <property type="project" value="TreeGrafter"/>
</dbReference>
<dbReference type="SMART" id="SM00275">
    <property type="entry name" value="G_alpha"/>
    <property type="match status" value="1"/>
</dbReference>